<dbReference type="OrthoDB" id="7416805at2"/>
<reference evidence="2 3" key="1">
    <citation type="submission" date="2016-08" db="EMBL/GenBank/DDBJ databases">
        <title>Draft genome of the agarase producing Sphingomonas sp. MCT13.</title>
        <authorList>
            <person name="D'Andrea M.M."/>
            <person name="Rossolini G.M."/>
            <person name="Thaller M.C."/>
        </authorList>
    </citation>
    <scope>NUCLEOTIDE SEQUENCE [LARGE SCALE GENOMIC DNA]</scope>
    <source>
        <strain evidence="2 3">MCT13</strain>
    </source>
</reference>
<feature type="signal peptide" evidence="1">
    <location>
        <begin position="1"/>
        <end position="20"/>
    </location>
</feature>
<dbReference type="RefSeq" id="WP_069321334.1">
    <property type="nucleotide sequence ID" value="NZ_MDDS01000046.1"/>
</dbReference>
<gene>
    <name evidence="2" type="ORF">BFL28_03780</name>
</gene>
<proteinExistence type="predicted"/>
<sequence length="532" mass="55516">MKLVIAALAAAAVLLAPATAQSRRSRASIEPYIDASQVLVADLSGSDEVLTYSTIGAGVDASIQSRRVEVQLSYKYERRFDYQRDVADQDTHSGLARAAVRVARGVTVEGGALATRARADQRGDAPGNLVGNVRNTSQVYSGYAGVTAHSGNGPASVSAAYRLGATKVEAPAIVGVSPAAPPVDLYDRAVSHIAQVRAGVKAGAHLPIGVSVAGAWQREEASQLDQTYDGKFARADAVLPVGGDLAVVGGVGYEQIEITQKDALRDANGNVVRDGADRFVTDEASAPRIAYETDGIFWDAGVMYKAARLMLEARAGRRYDSMSYTGSLQWQISRRSALQIGVYDSVESFGRQLASNLAALPTRFGVPVDPFGDAFNGCVFSAAGQNAGQCLDNALSSIAAANYRARGVTGVLALNAGPTSFGFGAGYANRRYLVPAGSSVLAGTSDETWFAQAFASRQLDPQSTLTGNLYANYFVSGIPGSPTVLGAGANGSYIRSFGPLSATASLGIYTFDVEGQTGNTSAQALLGLRYGF</sequence>
<dbReference type="AlphaFoldDB" id="A0A1E3LSU6"/>
<accession>A0A1E3LSU6</accession>
<evidence type="ECO:0000313" key="2">
    <source>
        <dbReference type="EMBL" id="ODP36841.1"/>
    </source>
</evidence>
<evidence type="ECO:0008006" key="4">
    <source>
        <dbReference type="Google" id="ProtNLM"/>
    </source>
</evidence>
<dbReference type="Proteomes" id="UP000094487">
    <property type="component" value="Unassembled WGS sequence"/>
</dbReference>
<name>A0A1E3LSU6_9SPHN</name>
<comment type="caution">
    <text evidence="2">The sequence shown here is derived from an EMBL/GenBank/DDBJ whole genome shotgun (WGS) entry which is preliminary data.</text>
</comment>
<dbReference type="EMBL" id="MDDS01000046">
    <property type="protein sequence ID" value="ODP36841.1"/>
    <property type="molecule type" value="Genomic_DNA"/>
</dbReference>
<organism evidence="2 3">
    <name type="scientific">Sphingomonas turrisvirgatae</name>
    <dbReference type="NCBI Taxonomy" id="1888892"/>
    <lineage>
        <taxon>Bacteria</taxon>
        <taxon>Pseudomonadati</taxon>
        <taxon>Pseudomonadota</taxon>
        <taxon>Alphaproteobacteria</taxon>
        <taxon>Sphingomonadales</taxon>
        <taxon>Sphingomonadaceae</taxon>
        <taxon>Sphingomonas</taxon>
    </lineage>
</organism>
<protein>
    <recommendedName>
        <fullName evidence="4">Preprotein translocase subunit YajC</fullName>
    </recommendedName>
</protein>
<keyword evidence="1" id="KW-0732">Signal</keyword>
<feature type="chain" id="PRO_5009131963" description="Preprotein translocase subunit YajC" evidence="1">
    <location>
        <begin position="21"/>
        <end position="532"/>
    </location>
</feature>
<keyword evidence="3" id="KW-1185">Reference proteome</keyword>
<evidence type="ECO:0000256" key="1">
    <source>
        <dbReference type="SAM" id="SignalP"/>
    </source>
</evidence>
<dbReference type="SUPFAM" id="SSF56935">
    <property type="entry name" value="Porins"/>
    <property type="match status" value="1"/>
</dbReference>
<evidence type="ECO:0000313" key="3">
    <source>
        <dbReference type="Proteomes" id="UP000094487"/>
    </source>
</evidence>
<dbReference type="STRING" id="1888892.BFL28_03780"/>